<feature type="domain" description="Reverse transcriptase Ty1/copia-type" evidence="1">
    <location>
        <begin position="38"/>
        <end position="154"/>
    </location>
</feature>
<comment type="caution">
    <text evidence="2">The sequence shown here is derived from an EMBL/GenBank/DDBJ whole genome shotgun (WGS) entry which is preliminary data.</text>
</comment>
<organism evidence="2 3">
    <name type="scientific">Eumeta variegata</name>
    <name type="common">Bagworm moth</name>
    <name type="synonym">Eumeta japonica</name>
    <dbReference type="NCBI Taxonomy" id="151549"/>
    <lineage>
        <taxon>Eukaryota</taxon>
        <taxon>Metazoa</taxon>
        <taxon>Ecdysozoa</taxon>
        <taxon>Arthropoda</taxon>
        <taxon>Hexapoda</taxon>
        <taxon>Insecta</taxon>
        <taxon>Pterygota</taxon>
        <taxon>Neoptera</taxon>
        <taxon>Endopterygota</taxon>
        <taxon>Lepidoptera</taxon>
        <taxon>Glossata</taxon>
        <taxon>Ditrysia</taxon>
        <taxon>Tineoidea</taxon>
        <taxon>Psychidae</taxon>
        <taxon>Oiketicinae</taxon>
        <taxon>Eumeta</taxon>
    </lineage>
</organism>
<dbReference type="STRING" id="151549.A0A4C1WKA1"/>
<dbReference type="Proteomes" id="UP000299102">
    <property type="component" value="Unassembled WGS sequence"/>
</dbReference>
<evidence type="ECO:0000259" key="1">
    <source>
        <dbReference type="Pfam" id="PF07727"/>
    </source>
</evidence>
<gene>
    <name evidence="2" type="ORF">EVAR_88563_1</name>
</gene>
<accession>A0A4C1WKA1</accession>
<evidence type="ECO:0000313" key="2">
    <source>
        <dbReference type="EMBL" id="GBP51858.1"/>
    </source>
</evidence>
<protein>
    <submittedName>
        <fullName evidence="2">Retrovirus-related Pol polyprotein from transposon TNT 1-94</fullName>
    </submittedName>
</protein>
<dbReference type="EMBL" id="BGZK01000590">
    <property type="protein sequence ID" value="GBP51858.1"/>
    <property type="molecule type" value="Genomic_DNA"/>
</dbReference>
<dbReference type="Pfam" id="PF07727">
    <property type="entry name" value="RVT_2"/>
    <property type="match status" value="1"/>
</dbReference>
<sequence length="169" mass="19818">MTKCSRVRYCCKKPWKDLRKQWLEAVQEELQSFEKNFAWELVDVPKDGTIVQCKWVLRKKYDSENNVRYRARLVAKDFTQKYGVDYTDTFSPVVRHTTLRLLFALSVKLGLNVTHLDVKTAFLNGDLEETIYMKIPDCYNSSSSVSKVLKLKRPFMDLSRPLEPGIKSR</sequence>
<evidence type="ECO:0000313" key="3">
    <source>
        <dbReference type="Proteomes" id="UP000299102"/>
    </source>
</evidence>
<name>A0A4C1WKA1_EUMVA</name>
<dbReference type="AlphaFoldDB" id="A0A4C1WKA1"/>
<proteinExistence type="predicted"/>
<dbReference type="InterPro" id="IPR013103">
    <property type="entry name" value="RVT_2"/>
</dbReference>
<dbReference type="OrthoDB" id="411615at2759"/>
<keyword evidence="3" id="KW-1185">Reference proteome</keyword>
<reference evidence="2 3" key="1">
    <citation type="journal article" date="2019" name="Commun. Biol.">
        <title>The bagworm genome reveals a unique fibroin gene that provides high tensile strength.</title>
        <authorList>
            <person name="Kono N."/>
            <person name="Nakamura H."/>
            <person name="Ohtoshi R."/>
            <person name="Tomita M."/>
            <person name="Numata K."/>
            <person name="Arakawa K."/>
        </authorList>
    </citation>
    <scope>NUCLEOTIDE SEQUENCE [LARGE SCALE GENOMIC DNA]</scope>
</reference>